<evidence type="ECO:0000313" key="3">
    <source>
        <dbReference type="Proteomes" id="UP000032254"/>
    </source>
</evidence>
<comment type="caution">
    <text evidence="2">The sequence shown here is derived from an EMBL/GenBank/DDBJ whole genome shotgun (WGS) entry which is preliminary data.</text>
</comment>
<dbReference type="EMBL" id="JXSX01000003">
    <property type="protein sequence ID" value="KIR61833.1"/>
    <property type="molecule type" value="Genomic_DNA"/>
</dbReference>
<organism evidence="2 3">
    <name type="scientific">Micromonospora haikouensis</name>
    <dbReference type="NCBI Taxonomy" id="686309"/>
    <lineage>
        <taxon>Bacteria</taxon>
        <taxon>Bacillati</taxon>
        <taxon>Actinomycetota</taxon>
        <taxon>Actinomycetes</taxon>
        <taxon>Micromonosporales</taxon>
        <taxon>Micromonosporaceae</taxon>
        <taxon>Micromonospora</taxon>
    </lineage>
</organism>
<dbReference type="AlphaFoldDB" id="A0A0D0VM40"/>
<sequence length="192" mass="20692">MSENDNGTPDTGRRSRPPWEWIAAAVSVTALLVSVGAWLMPDSGDWICDKTDRRFVRCNDVPADFLGTWTGEETCSGTILAACVHPKHTLTLTIRRAKQGQQAVETSSELDGRLLCRSSWTLTEVGDGDGELYLHKHHTIDEGQGANGEPITCSEGLTATVTATGPNALRVATKGTAITDTGVHFDADLTRR</sequence>
<protein>
    <submittedName>
        <fullName evidence="2">Uncharacterized protein</fullName>
    </submittedName>
</protein>
<evidence type="ECO:0000313" key="2">
    <source>
        <dbReference type="EMBL" id="KIR61833.1"/>
    </source>
</evidence>
<proteinExistence type="predicted"/>
<keyword evidence="3" id="KW-1185">Reference proteome</keyword>
<keyword evidence="1" id="KW-0472">Membrane</keyword>
<name>A0A0D0VM40_9ACTN</name>
<evidence type="ECO:0000256" key="1">
    <source>
        <dbReference type="SAM" id="Phobius"/>
    </source>
</evidence>
<keyword evidence="1" id="KW-0812">Transmembrane</keyword>
<feature type="transmembrane region" description="Helical" evidence="1">
    <location>
        <begin position="21"/>
        <end position="40"/>
    </location>
</feature>
<accession>A0A0D0VM40</accession>
<gene>
    <name evidence="2" type="ORF">TK50_30595</name>
</gene>
<keyword evidence="1" id="KW-1133">Transmembrane helix</keyword>
<dbReference type="RefSeq" id="WP_043968996.1">
    <property type="nucleotide sequence ID" value="NZ_JBEZEN010000017.1"/>
</dbReference>
<dbReference type="PATRIC" id="fig|47853.6.peg.6411"/>
<reference evidence="2 3" key="1">
    <citation type="submission" date="2015-01" db="EMBL/GenBank/DDBJ databases">
        <title>Sequencing and annotation of Micromonospora carbonacea strain JXNU-1 genome.</title>
        <authorList>
            <person name="Long Z."/>
            <person name="Huang Y."/>
            <person name="Jiang Y."/>
        </authorList>
    </citation>
    <scope>NUCLEOTIDE SEQUENCE [LARGE SCALE GENOMIC DNA]</scope>
    <source>
        <strain evidence="2 3">JXNU-1</strain>
    </source>
</reference>
<dbReference type="GeneID" id="301308356"/>
<dbReference type="Proteomes" id="UP000032254">
    <property type="component" value="Unassembled WGS sequence"/>
</dbReference>